<dbReference type="PROSITE" id="PS51104">
    <property type="entry name" value="PTS_EIIC_TYPE_2"/>
    <property type="match status" value="1"/>
</dbReference>
<comment type="catalytic activity">
    <reaction evidence="1">
        <text>D-mannitol(out) + N(pros)-phospho-L-histidyl-[protein] = D-mannitol 1-phosphate(in) + L-histidyl-[protein]</text>
        <dbReference type="Rhea" id="RHEA:33363"/>
        <dbReference type="Rhea" id="RHEA-COMP:9745"/>
        <dbReference type="Rhea" id="RHEA-COMP:9746"/>
        <dbReference type="ChEBI" id="CHEBI:16899"/>
        <dbReference type="ChEBI" id="CHEBI:29979"/>
        <dbReference type="ChEBI" id="CHEBI:61381"/>
        <dbReference type="ChEBI" id="CHEBI:64837"/>
        <dbReference type="EC" id="2.7.1.197"/>
    </reaction>
</comment>
<dbReference type="Pfam" id="PF02378">
    <property type="entry name" value="PTS_EIIC"/>
    <property type="match status" value="1"/>
</dbReference>
<keyword evidence="30" id="KW-1185">Reference proteome</keyword>
<evidence type="ECO:0000256" key="25">
    <source>
        <dbReference type="SAM" id="Phobius"/>
    </source>
</evidence>
<evidence type="ECO:0000259" key="26">
    <source>
        <dbReference type="PROSITE" id="PS51094"/>
    </source>
</evidence>
<dbReference type="InterPro" id="IPR050893">
    <property type="entry name" value="Sugar_PTS"/>
</dbReference>
<evidence type="ECO:0000256" key="16">
    <source>
        <dbReference type="ARBA" id="ARBA00022692"/>
    </source>
</evidence>
<comment type="subcellular location">
    <subcellularLocation>
        <location evidence="3">Cell inner membrane</location>
        <topology evidence="3">Multi-pass membrane protein</topology>
    </subcellularLocation>
</comment>
<evidence type="ECO:0000256" key="14">
    <source>
        <dbReference type="ARBA" id="ARBA00022679"/>
    </source>
</evidence>
<keyword evidence="12" id="KW-0597">Phosphoprotein</keyword>
<accession>A0ABV5WDF8</accession>
<comment type="subunit">
    <text evidence="4">Homodimer.</text>
</comment>
<dbReference type="SUPFAM" id="SSF55804">
    <property type="entry name" value="Phoshotransferase/anion transport protein"/>
    <property type="match status" value="1"/>
</dbReference>
<feature type="domain" description="PTS EIIA type-2" evidence="26">
    <location>
        <begin position="481"/>
        <end position="621"/>
    </location>
</feature>
<feature type="transmembrane region" description="Helical" evidence="25">
    <location>
        <begin position="265"/>
        <end position="290"/>
    </location>
</feature>
<dbReference type="EMBL" id="JBHMAF010000038">
    <property type="protein sequence ID" value="MFB9758637.1"/>
    <property type="molecule type" value="Genomic_DNA"/>
</dbReference>
<evidence type="ECO:0000256" key="11">
    <source>
        <dbReference type="ARBA" id="ARBA00022519"/>
    </source>
</evidence>
<dbReference type="PROSITE" id="PS51094">
    <property type="entry name" value="PTS_EIIA_TYPE_2"/>
    <property type="match status" value="1"/>
</dbReference>
<sequence length="634" mass="69555">MKYLDRIGRLISRMVFKNMAVLILVGLIRVVFGPIGWSPNQEIYQVAVLMVSYFIPVLFAYTSAQMLGKHRGGVVAAIVMFVLVIENPSSIPMILPSMVIGPAIGYSIKNISRWLEGKIPLGFELLFNNIIDALTAILFICIGIQWANPIFIKMMNVILQQVEFLTQSGYLPLLALIIEPGKALFFNSVINHGILEPLGIQQAQENGKSLLFLLETNPGPGFGMLLGCYFYLNGKERENLKAALPVHVLGGIHEVYFPYALMQPLLLIPLILGGMAGNLLFYLLDAGLAATPSPGSVILLLMMAAKGTHLAVAVGFLASAAVSFFGSVLVLSYDHKRRAINQTEIIDEVIDEVIHEDIYDSLLTPLEAKEKKMEVKNIIFACDAGMGSSAMGAAALQKRLKQENLDIMVDNLSVDDIPQDADIVISNIRLTERARACAPQAEHISVTSFLDRAFHEELIPRLKAQQGGEPVGNSDTIDAFEDLNEEHVLLNMKAKDKWEAIEQVGTVLIHRGNVGSHYIEEMKQRERVFSTYLGNGVALPHGMNAKSDQIKKAGISIAQYPEGITFADGQKAYILIAIAGKGEKQLSILSRLAEIIEQKDTVNGLIHAATRKEIIQIIKNGLAKSHNKGEGNRI</sequence>
<keyword evidence="14" id="KW-0808">Transferase</keyword>
<feature type="transmembrane region" description="Helical" evidence="25">
    <location>
        <begin position="43"/>
        <end position="61"/>
    </location>
</feature>
<keyword evidence="19 25" id="KW-0472">Membrane</keyword>
<dbReference type="InterPro" id="IPR003352">
    <property type="entry name" value="PTS_EIIC"/>
</dbReference>
<evidence type="ECO:0000256" key="22">
    <source>
        <dbReference type="ARBA" id="ARBA00030956"/>
    </source>
</evidence>
<dbReference type="PROSITE" id="PS51099">
    <property type="entry name" value="PTS_EIIB_TYPE_2"/>
    <property type="match status" value="1"/>
</dbReference>
<keyword evidence="16 25" id="KW-0812">Transmembrane</keyword>
<evidence type="ECO:0000256" key="3">
    <source>
        <dbReference type="ARBA" id="ARBA00004429"/>
    </source>
</evidence>
<dbReference type="SUPFAM" id="SSF52794">
    <property type="entry name" value="PTS system IIB component-like"/>
    <property type="match status" value="1"/>
</dbReference>
<dbReference type="Gene3D" id="3.40.930.10">
    <property type="entry name" value="Mannitol-specific EII, Chain A"/>
    <property type="match status" value="1"/>
</dbReference>
<dbReference type="Pfam" id="PF00359">
    <property type="entry name" value="PTS_EIIA_2"/>
    <property type="match status" value="1"/>
</dbReference>
<evidence type="ECO:0000256" key="6">
    <source>
        <dbReference type="ARBA" id="ARBA00014783"/>
    </source>
</evidence>
<dbReference type="InterPro" id="IPR013014">
    <property type="entry name" value="PTS_EIIC_2"/>
</dbReference>
<evidence type="ECO:0000256" key="19">
    <source>
        <dbReference type="ARBA" id="ARBA00023136"/>
    </source>
</evidence>
<evidence type="ECO:0000259" key="28">
    <source>
        <dbReference type="PROSITE" id="PS51104"/>
    </source>
</evidence>
<dbReference type="PANTHER" id="PTHR30181">
    <property type="entry name" value="MANNITOL PERMEASE IIC COMPONENT"/>
    <property type="match status" value="1"/>
</dbReference>
<evidence type="ECO:0000256" key="10">
    <source>
        <dbReference type="ARBA" id="ARBA00022475"/>
    </source>
</evidence>
<dbReference type="InterPro" id="IPR029503">
    <property type="entry name" value="PTS_EIIB_mannitol"/>
</dbReference>
<evidence type="ECO:0000313" key="30">
    <source>
        <dbReference type="Proteomes" id="UP001589609"/>
    </source>
</evidence>
<evidence type="ECO:0000256" key="17">
    <source>
        <dbReference type="ARBA" id="ARBA00022777"/>
    </source>
</evidence>
<evidence type="ECO:0000256" key="5">
    <source>
        <dbReference type="ARBA" id="ARBA00011909"/>
    </source>
</evidence>
<dbReference type="InterPro" id="IPR003501">
    <property type="entry name" value="PTS_EIIB_2/3"/>
</dbReference>
<keyword evidence="10" id="KW-1003">Cell membrane</keyword>
<evidence type="ECO:0000256" key="23">
    <source>
        <dbReference type="ARBA" id="ARBA00030962"/>
    </source>
</evidence>
<evidence type="ECO:0000256" key="12">
    <source>
        <dbReference type="ARBA" id="ARBA00022553"/>
    </source>
</evidence>
<evidence type="ECO:0000256" key="1">
    <source>
        <dbReference type="ARBA" id="ARBA00001655"/>
    </source>
</evidence>
<evidence type="ECO:0000256" key="21">
    <source>
        <dbReference type="ARBA" id="ARBA00030684"/>
    </source>
</evidence>
<evidence type="ECO:0000256" key="18">
    <source>
        <dbReference type="ARBA" id="ARBA00022989"/>
    </source>
</evidence>
<gene>
    <name evidence="29" type="ORF">ACFFMS_09005</name>
</gene>
<dbReference type="Gene3D" id="3.40.50.2300">
    <property type="match status" value="1"/>
</dbReference>
<dbReference type="CDD" id="cd05567">
    <property type="entry name" value="PTS_IIB_mannitol"/>
    <property type="match status" value="1"/>
</dbReference>
<dbReference type="Pfam" id="PF02302">
    <property type="entry name" value="PTS_IIB"/>
    <property type="match status" value="1"/>
</dbReference>
<evidence type="ECO:0000256" key="9">
    <source>
        <dbReference type="ARBA" id="ARBA00022448"/>
    </source>
</evidence>
<evidence type="ECO:0000256" key="2">
    <source>
        <dbReference type="ARBA" id="ARBA00002434"/>
    </source>
</evidence>
<feature type="transmembrane region" description="Helical" evidence="25">
    <location>
        <begin position="126"/>
        <end position="148"/>
    </location>
</feature>
<evidence type="ECO:0000256" key="7">
    <source>
        <dbReference type="ARBA" id="ARBA00015039"/>
    </source>
</evidence>
<evidence type="ECO:0000256" key="24">
    <source>
        <dbReference type="ARBA" id="ARBA00033349"/>
    </source>
</evidence>
<dbReference type="InterPro" id="IPR036095">
    <property type="entry name" value="PTS_EIIB-like_sf"/>
</dbReference>
<comment type="caution">
    <text evidence="29">The sequence shown here is derived from an EMBL/GenBank/DDBJ whole genome shotgun (WGS) entry which is preliminary data.</text>
</comment>
<feature type="transmembrane region" description="Helical" evidence="25">
    <location>
        <begin position="20"/>
        <end position="37"/>
    </location>
</feature>
<evidence type="ECO:0000259" key="27">
    <source>
        <dbReference type="PROSITE" id="PS51099"/>
    </source>
</evidence>
<evidence type="ECO:0000256" key="8">
    <source>
        <dbReference type="ARBA" id="ARBA00021825"/>
    </source>
</evidence>
<dbReference type="EC" id="2.7.1.197" evidence="5"/>
<dbReference type="InterPro" id="IPR013011">
    <property type="entry name" value="PTS_EIIB_2"/>
</dbReference>
<organism evidence="29 30">
    <name type="scientific">Ectobacillus funiculus</name>
    <dbReference type="NCBI Taxonomy" id="137993"/>
    <lineage>
        <taxon>Bacteria</taxon>
        <taxon>Bacillati</taxon>
        <taxon>Bacillota</taxon>
        <taxon>Bacilli</taxon>
        <taxon>Bacillales</taxon>
        <taxon>Bacillaceae</taxon>
        <taxon>Ectobacillus</taxon>
    </lineage>
</organism>
<dbReference type="InterPro" id="IPR002178">
    <property type="entry name" value="PTS_EIIA_type-2_dom"/>
</dbReference>
<feature type="transmembrane region" description="Helical" evidence="25">
    <location>
        <begin position="310"/>
        <end position="331"/>
    </location>
</feature>
<dbReference type="InterPro" id="IPR016152">
    <property type="entry name" value="PTrfase/Anion_transptr"/>
</dbReference>
<comment type="function">
    <text evidence="2">The phosphoenolpyruvate-dependent sugar phosphotransferase system (sugar PTS), a major carbohydrate active transport system, catalyzes the phosphorylation of incoming sugar substrates concomitantly with their translocation across the cell membrane. The enzyme II CmtAB PTS system is involved in D-mannitol transport.</text>
</comment>
<keyword evidence="11" id="KW-0997">Cell inner membrane</keyword>
<dbReference type="PANTHER" id="PTHR30181:SF2">
    <property type="entry name" value="PTS SYSTEM MANNITOL-SPECIFIC EIICBA COMPONENT"/>
    <property type="match status" value="1"/>
</dbReference>
<keyword evidence="17" id="KW-0418">Kinase</keyword>
<keyword evidence="9" id="KW-0813">Transport</keyword>
<dbReference type="RefSeq" id="WP_379948930.1">
    <property type="nucleotide sequence ID" value="NZ_JBHMAF010000038.1"/>
</dbReference>
<proteinExistence type="predicted"/>
<keyword evidence="13 29" id="KW-0762">Sugar transport</keyword>
<feature type="transmembrane region" description="Helical" evidence="25">
    <location>
        <begin position="210"/>
        <end position="232"/>
    </location>
</feature>
<reference evidence="29 30" key="1">
    <citation type="submission" date="2024-09" db="EMBL/GenBank/DDBJ databases">
        <authorList>
            <person name="Sun Q."/>
            <person name="Mori K."/>
        </authorList>
    </citation>
    <scope>NUCLEOTIDE SEQUENCE [LARGE SCALE GENOMIC DNA]</scope>
    <source>
        <strain evidence="29 30">JCM 11201</strain>
    </source>
</reference>
<name>A0ABV5WDF8_9BACI</name>
<evidence type="ECO:0000313" key="29">
    <source>
        <dbReference type="EMBL" id="MFB9758637.1"/>
    </source>
</evidence>
<keyword evidence="15" id="KW-0598">Phosphotransferase system</keyword>
<keyword evidence="18 25" id="KW-1133">Transmembrane helix</keyword>
<dbReference type="Proteomes" id="UP001589609">
    <property type="component" value="Unassembled WGS sequence"/>
</dbReference>
<feature type="transmembrane region" description="Helical" evidence="25">
    <location>
        <begin position="73"/>
        <end position="106"/>
    </location>
</feature>
<feature type="domain" description="PTS EIIC type-2" evidence="28">
    <location>
        <begin position="7"/>
        <end position="344"/>
    </location>
</feature>
<feature type="domain" description="PTS EIIB type-2" evidence="27">
    <location>
        <begin position="376"/>
        <end position="470"/>
    </location>
</feature>
<evidence type="ECO:0000256" key="4">
    <source>
        <dbReference type="ARBA" id="ARBA00011738"/>
    </source>
</evidence>
<evidence type="ECO:0000256" key="15">
    <source>
        <dbReference type="ARBA" id="ARBA00022683"/>
    </source>
</evidence>
<dbReference type="PROSITE" id="PS00372">
    <property type="entry name" value="PTS_EIIA_TYPE_2_HIS"/>
    <property type="match status" value="1"/>
</dbReference>
<protein>
    <recommendedName>
        <fullName evidence="6">Mannitol-specific phosphotransferase enzyme IIA component</fullName>
        <ecNumber evidence="5">2.7.1.197</ecNumber>
    </recommendedName>
    <alternativeName>
        <fullName evidence="22">EIIA</fullName>
    </alternativeName>
    <alternativeName>
        <fullName evidence="24">EIICB-Mtl</fullName>
    </alternativeName>
    <alternativeName>
        <fullName evidence="21">EIICBA-Mtl</fullName>
    </alternativeName>
    <alternativeName>
        <fullName evidence="23">EIII</fullName>
    </alternativeName>
    <alternativeName>
        <fullName evidence="20">PTS system mannitol-specific EIIA component</fullName>
    </alternativeName>
    <alternativeName>
        <fullName evidence="8">PTS system mannitol-specific EIICB component</fullName>
    </alternativeName>
    <alternativeName>
        <fullName evidence="7">PTS system mannitol-specific EIICBA component</fullName>
    </alternativeName>
</protein>
<evidence type="ECO:0000256" key="20">
    <source>
        <dbReference type="ARBA" id="ARBA00029908"/>
    </source>
</evidence>
<dbReference type="CDD" id="cd00211">
    <property type="entry name" value="PTS_IIA_fru"/>
    <property type="match status" value="1"/>
</dbReference>
<evidence type="ECO:0000256" key="13">
    <source>
        <dbReference type="ARBA" id="ARBA00022597"/>
    </source>
</evidence>